<feature type="domain" description="VanZ-like" evidence="2">
    <location>
        <begin position="44"/>
        <end position="134"/>
    </location>
</feature>
<gene>
    <name evidence="3" type="ORF">ACFOJ9_14260</name>
</gene>
<dbReference type="InterPro" id="IPR006976">
    <property type="entry name" value="VanZ-like"/>
</dbReference>
<evidence type="ECO:0000313" key="4">
    <source>
        <dbReference type="Proteomes" id="UP001595648"/>
    </source>
</evidence>
<keyword evidence="4" id="KW-1185">Reference proteome</keyword>
<dbReference type="Pfam" id="PF04892">
    <property type="entry name" value="VanZ"/>
    <property type="match status" value="1"/>
</dbReference>
<sequence>MNFIVNGSPGSDPAMRHRGVCCAGSRRICKGMTKLSRTVAMALLAIIIFATLSPIQMRPHIAEANIERALAYVLLGFALALGFPNRLYQAVVFVAVTAGVLELLQIIDPGRHAHIADALVKACAGIVGILVGQLFVRSSGRLGER</sequence>
<dbReference type="EMBL" id="JBHRVD010000001">
    <property type="protein sequence ID" value="MFC3322938.1"/>
    <property type="molecule type" value="Genomic_DNA"/>
</dbReference>
<comment type="caution">
    <text evidence="3">The sequence shown here is derived from an EMBL/GenBank/DDBJ whole genome shotgun (WGS) entry which is preliminary data.</text>
</comment>
<evidence type="ECO:0000313" key="3">
    <source>
        <dbReference type="EMBL" id="MFC3322938.1"/>
    </source>
</evidence>
<feature type="transmembrane region" description="Helical" evidence="1">
    <location>
        <begin position="90"/>
        <end position="107"/>
    </location>
</feature>
<keyword evidence="1" id="KW-1133">Transmembrane helix</keyword>
<reference evidence="4" key="1">
    <citation type="journal article" date="2019" name="Int. J. Syst. Evol. Microbiol.">
        <title>The Global Catalogue of Microorganisms (GCM) 10K type strain sequencing project: providing services to taxonomists for standard genome sequencing and annotation.</title>
        <authorList>
            <consortium name="The Broad Institute Genomics Platform"/>
            <consortium name="The Broad Institute Genome Sequencing Center for Infectious Disease"/>
            <person name="Wu L."/>
            <person name="Ma J."/>
        </authorList>
    </citation>
    <scope>NUCLEOTIDE SEQUENCE [LARGE SCALE GENOMIC DNA]</scope>
    <source>
        <strain evidence="4">ICMP 19515</strain>
    </source>
</reference>
<evidence type="ECO:0000259" key="2">
    <source>
        <dbReference type="Pfam" id="PF04892"/>
    </source>
</evidence>
<feature type="transmembrane region" description="Helical" evidence="1">
    <location>
        <begin position="65"/>
        <end position="83"/>
    </location>
</feature>
<name>A0ABV7MM31_9HYPH</name>
<keyword evidence="1" id="KW-0812">Transmembrane</keyword>
<protein>
    <submittedName>
        <fullName evidence="3">VanZ family protein</fullName>
    </submittedName>
</protein>
<evidence type="ECO:0000256" key="1">
    <source>
        <dbReference type="SAM" id="Phobius"/>
    </source>
</evidence>
<accession>A0ABV7MM31</accession>
<proteinExistence type="predicted"/>
<feature type="transmembrane region" description="Helical" evidence="1">
    <location>
        <begin position="35"/>
        <end position="53"/>
    </location>
</feature>
<feature type="transmembrane region" description="Helical" evidence="1">
    <location>
        <begin position="119"/>
        <end position="136"/>
    </location>
</feature>
<keyword evidence="1" id="KW-0472">Membrane</keyword>
<organism evidence="3 4">
    <name type="scientific">Mesorhizobium cantuariense</name>
    <dbReference type="NCBI Taxonomy" id="1300275"/>
    <lineage>
        <taxon>Bacteria</taxon>
        <taxon>Pseudomonadati</taxon>
        <taxon>Pseudomonadota</taxon>
        <taxon>Alphaproteobacteria</taxon>
        <taxon>Hyphomicrobiales</taxon>
        <taxon>Phyllobacteriaceae</taxon>
        <taxon>Mesorhizobium</taxon>
    </lineage>
</organism>
<dbReference type="RefSeq" id="WP_378979439.1">
    <property type="nucleotide sequence ID" value="NZ_JBHRVD010000001.1"/>
</dbReference>
<dbReference type="Proteomes" id="UP001595648">
    <property type="component" value="Unassembled WGS sequence"/>
</dbReference>